<protein>
    <submittedName>
        <fullName evidence="2">Uncharacterized protein</fullName>
    </submittedName>
</protein>
<sequence>MNAQQKYSSKAGNNLHGKGATPVQFPPELKVPSCPQLMDQRVSESTGRIFCVPLAVIVNQIGNLIVVNCTDAEEAAVRTVLCVVMYQQ</sequence>
<keyword evidence="3" id="KW-1185">Reference proteome</keyword>
<name>A0AAD5M4J6_PARTN</name>
<feature type="region of interest" description="Disordered" evidence="1">
    <location>
        <begin position="1"/>
        <end position="27"/>
    </location>
</feature>
<reference evidence="2" key="1">
    <citation type="submission" date="2021-06" db="EMBL/GenBank/DDBJ databases">
        <title>Parelaphostrongylus tenuis whole genome reference sequence.</title>
        <authorList>
            <person name="Garwood T.J."/>
            <person name="Larsen P.A."/>
            <person name="Fountain-Jones N.M."/>
            <person name="Garbe J.R."/>
            <person name="Macchietto M.G."/>
            <person name="Kania S.A."/>
            <person name="Gerhold R.W."/>
            <person name="Richards J.E."/>
            <person name="Wolf T.M."/>
        </authorList>
    </citation>
    <scope>NUCLEOTIDE SEQUENCE</scope>
    <source>
        <strain evidence="2">MNPRO001-30</strain>
        <tissue evidence="2">Meninges</tissue>
    </source>
</reference>
<evidence type="ECO:0000256" key="1">
    <source>
        <dbReference type="SAM" id="MobiDB-lite"/>
    </source>
</evidence>
<organism evidence="2 3">
    <name type="scientific">Parelaphostrongylus tenuis</name>
    <name type="common">Meningeal worm</name>
    <dbReference type="NCBI Taxonomy" id="148309"/>
    <lineage>
        <taxon>Eukaryota</taxon>
        <taxon>Metazoa</taxon>
        <taxon>Ecdysozoa</taxon>
        <taxon>Nematoda</taxon>
        <taxon>Chromadorea</taxon>
        <taxon>Rhabditida</taxon>
        <taxon>Rhabditina</taxon>
        <taxon>Rhabditomorpha</taxon>
        <taxon>Strongyloidea</taxon>
        <taxon>Metastrongylidae</taxon>
        <taxon>Parelaphostrongylus</taxon>
    </lineage>
</organism>
<evidence type="ECO:0000313" key="3">
    <source>
        <dbReference type="Proteomes" id="UP001196413"/>
    </source>
</evidence>
<dbReference type="AlphaFoldDB" id="A0AAD5M4J6"/>
<comment type="caution">
    <text evidence="2">The sequence shown here is derived from an EMBL/GenBank/DDBJ whole genome shotgun (WGS) entry which is preliminary data.</text>
</comment>
<gene>
    <name evidence="2" type="ORF">KIN20_008273</name>
</gene>
<dbReference type="Proteomes" id="UP001196413">
    <property type="component" value="Unassembled WGS sequence"/>
</dbReference>
<dbReference type="EMBL" id="JAHQIW010001301">
    <property type="protein sequence ID" value="KAJ1352082.1"/>
    <property type="molecule type" value="Genomic_DNA"/>
</dbReference>
<accession>A0AAD5M4J6</accession>
<feature type="compositionally biased region" description="Polar residues" evidence="1">
    <location>
        <begin position="1"/>
        <end position="12"/>
    </location>
</feature>
<proteinExistence type="predicted"/>
<evidence type="ECO:0000313" key="2">
    <source>
        <dbReference type="EMBL" id="KAJ1352082.1"/>
    </source>
</evidence>